<accession>A0A7W6G2P1</accession>
<protein>
    <submittedName>
        <fullName evidence="2">Flp pilus assembly secretin CpaC</fullName>
    </submittedName>
</protein>
<dbReference type="EMBL" id="JACIDV010000007">
    <property type="protein sequence ID" value="MBB3946669.1"/>
    <property type="molecule type" value="Genomic_DNA"/>
</dbReference>
<reference evidence="2 3" key="1">
    <citation type="submission" date="2020-08" db="EMBL/GenBank/DDBJ databases">
        <title>Genomic Encyclopedia of Type Strains, Phase IV (KMG-IV): sequencing the most valuable type-strain genomes for metagenomic binning, comparative biology and taxonomic classification.</title>
        <authorList>
            <person name="Goeker M."/>
        </authorList>
    </citation>
    <scope>NUCLEOTIDE SEQUENCE [LARGE SCALE GENOMIC DNA]</scope>
    <source>
        <strain evidence="2 3">DSM 26438</strain>
    </source>
</reference>
<name>A0A7W6G2P1_9HYPH</name>
<sequence>MRQQGLPISMSSVFVARIAVALVVLAAIPATAMSSEDDMLRVSMNHARVLKLDRPVSKVIIGNSKVADATVADATTIVLTGRSFGTTNLVLLDSDGNAIVDQRVLVSIDEGNTVRVFRQTARTVLSCTPNCEEHSPNEGSTGSGQ</sequence>
<dbReference type="InterPro" id="IPR032789">
    <property type="entry name" value="T2SS-T3SS_pil_N"/>
</dbReference>
<keyword evidence="3" id="KW-1185">Reference proteome</keyword>
<feature type="domain" description="Pilus formation protein N-terminal" evidence="1">
    <location>
        <begin position="38"/>
        <end position="107"/>
    </location>
</feature>
<proteinExistence type="predicted"/>
<dbReference type="AlphaFoldDB" id="A0A7W6G2P1"/>
<comment type="caution">
    <text evidence="2">The sequence shown here is derived from an EMBL/GenBank/DDBJ whole genome shotgun (WGS) entry which is preliminary data.</text>
</comment>
<dbReference type="Pfam" id="PF13629">
    <property type="entry name" value="T2SS-T3SS_pil_N"/>
    <property type="match status" value="1"/>
</dbReference>
<gene>
    <name evidence="2" type="ORF">GGQ73_002623</name>
</gene>
<evidence type="ECO:0000313" key="3">
    <source>
        <dbReference type="Proteomes" id="UP000565286"/>
    </source>
</evidence>
<dbReference type="Proteomes" id="UP000565286">
    <property type="component" value="Unassembled WGS sequence"/>
</dbReference>
<organism evidence="2 3">
    <name type="scientific">Rhizobium skierniewicense</name>
    <dbReference type="NCBI Taxonomy" id="984260"/>
    <lineage>
        <taxon>Bacteria</taxon>
        <taxon>Pseudomonadati</taxon>
        <taxon>Pseudomonadota</taxon>
        <taxon>Alphaproteobacteria</taxon>
        <taxon>Hyphomicrobiales</taxon>
        <taxon>Rhizobiaceae</taxon>
        <taxon>Rhizobium/Agrobacterium group</taxon>
        <taxon>Rhizobium</taxon>
    </lineage>
</organism>
<evidence type="ECO:0000259" key="1">
    <source>
        <dbReference type="Pfam" id="PF13629"/>
    </source>
</evidence>
<evidence type="ECO:0000313" key="2">
    <source>
        <dbReference type="EMBL" id="MBB3946669.1"/>
    </source>
</evidence>